<evidence type="ECO:0000313" key="3">
    <source>
        <dbReference type="EMBL" id="SHO75796.1"/>
    </source>
</evidence>
<dbReference type="InterPro" id="IPR035969">
    <property type="entry name" value="Rab-GAP_TBC_sf"/>
</dbReference>
<keyword evidence="4" id="KW-1185">Reference proteome</keyword>
<evidence type="ECO:0000313" key="4">
    <source>
        <dbReference type="Proteomes" id="UP000186303"/>
    </source>
</evidence>
<dbReference type="GO" id="GO:0005096">
    <property type="term" value="F:GTPase activator activity"/>
    <property type="evidence" value="ECO:0007669"/>
    <property type="project" value="TreeGrafter"/>
</dbReference>
<dbReference type="OMA" id="ARENTRH"/>
<feature type="region of interest" description="Disordered" evidence="1">
    <location>
        <begin position="689"/>
        <end position="727"/>
    </location>
</feature>
<evidence type="ECO:0000256" key="1">
    <source>
        <dbReference type="SAM" id="MobiDB-lite"/>
    </source>
</evidence>
<dbReference type="OrthoDB" id="29853at2759"/>
<dbReference type="STRING" id="1230383.A0A1M8A042"/>
<dbReference type="PANTHER" id="PTHR22957">
    <property type="entry name" value="TBC1 DOMAIN FAMILY MEMBER GTPASE-ACTIVATING PROTEIN"/>
    <property type="match status" value="1"/>
</dbReference>
<dbReference type="Proteomes" id="UP000186303">
    <property type="component" value="Chromosome 1"/>
</dbReference>
<feature type="compositionally biased region" description="Polar residues" evidence="1">
    <location>
        <begin position="689"/>
        <end position="708"/>
    </location>
</feature>
<sequence length="727" mass="82098">MGVSSPARENTRHDSKSTLNTLLPILRLLFPTQRSGDVVDPKRLRDVCLQGDMDKLPKWARAQAWKVLLGYLPREKSEWSNTLKRRRDEYFHFLAELSFNPDSNPIRDQADATLVQIFEHIKKLSKKNPALCHRIHESGPGDFQPKSLDSHFSTCTTRDLLLHRLEQISPEYNKTDDFPEFHLHRLNHSEHMEQKWNIMLRIMYTYAMMNPCAGSIQSLIEILYVLLCVVFDSRDASIHGMKSWEATVLGVNSVNASEADTFWCFSLLIGEFREAFELGGIDLDSKNILQPYTLFPVHMPRFAPTTGIATALRQCSRELRRNDEAIWLYLCKHSLDPQTENYSLRWIVCIFTADLPLPMVVQLWDVLLTERYVTLTTTSNATVDALVDMCCAMILVIRDQLLEIPQHLLSDSQSARTTDTRERILQLLQSYPLSNPRPIISLALQLREQRLSDKMDGSPLRDSNAMRPSTAPIRTVSDSQTRSARLQERLAATVHRGLSTTPKRALSWDYQNYSNISEKKEQTILQGGDTVPGNGKDSGEFSVSSDYEEIMCPSGSGSRLSDARHLLRKYTDAIQESDAVASVSKASTNLAAKALSWQTMSPKKHGYKTDSSNAAIPDLPIPNLLEDLYERDTSHPTSNIQWSPTTNTYLESTNLGSLSMSDETDTSSSLILPSLESAQDQSFSQHDNLLTPLSSMSTHTQSASMQSKPGSGLRRSRPLPSRTDDRF</sequence>
<dbReference type="AlphaFoldDB" id="A0A1M8A042"/>
<protein>
    <submittedName>
        <fullName evidence="3">Similar to S.cerevisiae protein GYP1 (Cis-golgi GTPase-activating protein (GAP) for yeast Rabs)</fullName>
    </submittedName>
</protein>
<dbReference type="Gene3D" id="1.10.8.270">
    <property type="entry name" value="putative rabgap domain of human tbc1 domain family member 14 like domains"/>
    <property type="match status" value="1"/>
</dbReference>
<dbReference type="SMART" id="SM00164">
    <property type="entry name" value="TBC"/>
    <property type="match status" value="1"/>
</dbReference>
<dbReference type="VEuPathDB" id="FungiDB:MSYG_0129"/>
<reference evidence="4" key="1">
    <citation type="journal article" date="2017" name="Nucleic Acids Res.">
        <title>Proteogenomics produces comprehensive and highly accurate protein-coding gene annotation in a complete genome assembly of Malassezia sympodialis.</title>
        <authorList>
            <person name="Zhu Y."/>
            <person name="Engstroem P.G."/>
            <person name="Tellgren-Roth C."/>
            <person name="Baudo C.D."/>
            <person name="Kennell J.C."/>
            <person name="Sun S."/>
            <person name="Billmyre R.B."/>
            <person name="Schroeder M.S."/>
            <person name="Andersson A."/>
            <person name="Holm T."/>
            <person name="Sigurgeirsson B."/>
            <person name="Wu G."/>
            <person name="Sankaranarayanan S.R."/>
            <person name="Siddharthan R."/>
            <person name="Sanyal K."/>
            <person name="Lundeberg J."/>
            <person name="Nystedt B."/>
            <person name="Boekhout T."/>
            <person name="Dawson T.L. Jr."/>
            <person name="Heitman J."/>
            <person name="Scheynius A."/>
            <person name="Lehtioe J."/>
        </authorList>
    </citation>
    <scope>NUCLEOTIDE SEQUENCE [LARGE SCALE GENOMIC DNA]</scope>
    <source>
        <strain evidence="4">ATCC 42132</strain>
    </source>
</reference>
<dbReference type="PANTHER" id="PTHR22957:SF27">
    <property type="entry name" value="TBC1 DOMAIN FAMILY MEMBER 13"/>
    <property type="match status" value="1"/>
</dbReference>
<feature type="compositionally biased region" description="Low complexity" evidence="1">
    <location>
        <begin position="709"/>
        <end position="721"/>
    </location>
</feature>
<dbReference type="Pfam" id="PF00566">
    <property type="entry name" value="RabGAP-TBC"/>
    <property type="match status" value="1"/>
</dbReference>
<proteinExistence type="predicted"/>
<dbReference type="GO" id="GO:0006886">
    <property type="term" value="P:intracellular protein transport"/>
    <property type="evidence" value="ECO:0007669"/>
    <property type="project" value="TreeGrafter"/>
</dbReference>
<dbReference type="SUPFAM" id="SSF47923">
    <property type="entry name" value="Ypt/Rab-GAP domain of gyp1p"/>
    <property type="match status" value="2"/>
</dbReference>
<dbReference type="Gene3D" id="1.10.472.80">
    <property type="entry name" value="Ypt/Rab-GAP domain of gyp1p, domain 3"/>
    <property type="match status" value="1"/>
</dbReference>
<dbReference type="InterPro" id="IPR000195">
    <property type="entry name" value="Rab-GAP-TBC_dom"/>
</dbReference>
<feature type="region of interest" description="Disordered" evidence="1">
    <location>
        <begin position="454"/>
        <end position="482"/>
    </location>
</feature>
<organism evidence="3 4">
    <name type="scientific">Malassezia sympodialis (strain ATCC 42132)</name>
    <name type="common">Atopic eczema-associated yeast</name>
    <dbReference type="NCBI Taxonomy" id="1230383"/>
    <lineage>
        <taxon>Eukaryota</taxon>
        <taxon>Fungi</taxon>
        <taxon>Dikarya</taxon>
        <taxon>Basidiomycota</taxon>
        <taxon>Ustilaginomycotina</taxon>
        <taxon>Malasseziomycetes</taxon>
        <taxon>Malasseziales</taxon>
        <taxon>Malasseziaceae</taxon>
        <taxon>Malassezia</taxon>
    </lineage>
</organism>
<gene>
    <name evidence="3" type="ORF">MSYG_0129</name>
</gene>
<accession>A0A1M8A042</accession>
<name>A0A1M8A042_MALS4</name>
<feature type="domain" description="Rab-GAP TBC" evidence="2">
    <location>
        <begin position="55"/>
        <end position="371"/>
    </location>
</feature>
<evidence type="ECO:0000259" key="2">
    <source>
        <dbReference type="PROSITE" id="PS50086"/>
    </source>
</evidence>
<dbReference type="PROSITE" id="PS50086">
    <property type="entry name" value="TBC_RABGAP"/>
    <property type="match status" value="1"/>
</dbReference>
<dbReference type="EMBL" id="LT671821">
    <property type="protein sequence ID" value="SHO75796.1"/>
    <property type="molecule type" value="Genomic_DNA"/>
</dbReference>